<reference evidence="1" key="1">
    <citation type="submission" date="2020-06" db="EMBL/GenBank/DDBJ databases">
        <title>Unique genomic features of the anaerobic methanotrophic archaea.</title>
        <authorList>
            <person name="Chadwick G.L."/>
            <person name="Skennerton C.T."/>
            <person name="Laso-Perez R."/>
            <person name="Leu A.O."/>
            <person name="Speth D.R."/>
            <person name="Yu H."/>
            <person name="Morgan-Lang C."/>
            <person name="Hatzenpichler R."/>
            <person name="Goudeau D."/>
            <person name="Malmstrom R."/>
            <person name="Brazelton W.J."/>
            <person name="Woyke T."/>
            <person name="Hallam S.J."/>
            <person name="Tyson G.W."/>
            <person name="Wegener G."/>
            <person name="Boetius A."/>
            <person name="Orphan V."/>
        </authorList>
    </citation>
    <scope>NUCLEOTIDE SEQUENCE</scope>
</reference>
<organism evidence="1">
    <name type="scientific">Candidatus Methanophaga sp. ANME-1 ERB7</name>
    <dbReference type="NCBI Taxonomy" id="2759913"/>
    <lineage>
        <taxon>Archaea</taxon>
        <taxon>Methanobacteriati</taxon>
        <taxon>Methanobacteriota</taxon>
        <taxon>Stenosarchaea group</taxon>
        <taxon>Methanomicrobia</taxon>
        <taxon>Candidatus Methanophagales</taxon>
        <taxon>Candidatus Methanophagaceae</taxon>
        <taxon>Candidatus Methanophaga</taxon>
    </lineage>
</organism>
<evidence type="ECO:0000313" key="1">
    <source>
        <dbReference type="EMBL" id="QNO58082.1"/>
    </source>
</evidence>
<protein>
    <submittedName>
        <fullName evidence="1">Uncharacterized protein</fullName>
    </submittedName>
</protein>
<dbReference type="EMBL" id="MT631713">
    <property type="protein sequence ID" value="QNO58082.1"/>
    <property type="molecule type" value="Genomic_DNA"/>
</dbReference>
<accession>A0A7G9ZCU8</accession>
<sequence length="43" mass="5295">MIERSDLIEIKQKFDRIKRQNTHGFRLYLQLSKVLNRVMFLLC</sequence>
<name>A0A7G9ZCU8_9EURY</name>
<gene>
    <name evidence="1" type="ORF">OJKMNAAM_00003</name>
</gene>
<dbReference type="AlphaFoldDB" id="A0A7G9ZCU8"/>
<proteinExistence type="predicted"/>